<name>A0A9Q5N9B0_SANBA</name>
<feature type="compositionally biased region" description="Polar residues" evidence="1">
    <location>
        <begin position="635"/>
        <end position="645"/>
    </location>
</feature>
<evidence type="ECO:0000256" key="1">
    <source>
        <dbReference type="SAM" id="MobiDB-lite"/>
    </source>
</evidence>
<reference evidence="2" key="1">
    <citation type="submission" date="2016-06" db="EMBL/GenBank/DDBJ databases">
        <title>Draft Genome sequence of the fungus Inonotus baumii.</title>
        <authorList>
            <person name="Zhu H."/>
            <person name="Lin W."/>
        </authorList>
    </citation>
    <scope>NUCLEOTIDE SEQUENCE</scope>
    <source>
        <strain evidence="2">821</strain>
    </source>
</reference>
<dbReference type="EMBL" id="LNZH02000176">
    <property type="protein sequence ID" value="OCB88578.1"/>
    <property type="molecule type" value="Genomic_DNA"/>
</dbReference>
<sequence length="943" mass="101285">MADYDTRPLSVYRSSEWYSMNGRSSEPGPSSSRASHTSIISSSLNSRRRSSAASAPPAGPPPTLPIPSLPALSENTSDLDEDGYGTAGDSDYISDSYAHSDPPVFELNPFQRPAPSSQLTAVTQFPQARLAAATSVPPHSRLPNNLSDSPPRSILPRLAPSQPPPPPPTHPPPEAPSREIVPDRLLLSPPEARENPAPSRPSSRRALTRALELAREAVRLDSTNDDPHGAIRAYGESVALLNEVMERVMRGEDTERRRNGRRRSIVAQEEELRRLRSIHDTYADRMNILSLIYSIPTDGQPPESTGHSRPGSPSSEASRDSQPTVVNDAGDTDRRHTMETRSRASSNQSVSSNGSQPLSLSGPSTSSHNGALETVNGAHFAESNRISAIHISKQTQSLSRLRSSSNLPPRPPAPSNSPPSTPPAGESRADPSVTPPSPHLVPPPSNGTRSRGSSVSHRRVGSGSRLEALKEEAGVPSQRAQYDYDTELRRTQINGKYGESPPLPALPSSSGSEQASSETPRGPATSGTDSHAYARPRNGSTFSDSTGSRASRRLINETPGMGTISQRREKNKSNASAITEALVDGSDGSLPNRLPMNTTSGISGGRSRASSHPVRPSVPVSGLPPESGTRPPFQPSSQSSNGTSIPQPRKSSLRQSPQPRRPQQPPSFPPSSFPNHGLTLVPPPPILPGQLPTTPTSPLPPMPPSDALRRPYHLMNLLGHTMTSKSGGYITRRLHVPYEVWSQGGAKLTNLPEKIRVVEVLCDALTDLQNASVEFAGPMSVASGMGMGVGSITRKDGEIWAMKLEEFSVVCDNVVSNFGKKLGVGEGFVVKKNSGVGSWGGKLSRQLDKLTNGKNLDSPLLYVMGLQKLFTLSQLLDEHTMAVDSQPMAPVYAALPVDVRVVLEARLRRSSEFFATVVLTFVIRDLSQLLDKYAKKGEKWLAE</sequence>
<feature type="region of interest" description="Disordered" evidence="1">
    <location>
        <begin position="15"/>
        <end position="178"/>
    </location>
</feature>
<feature type="compositionally biased region" description="Low complexity" evidence="1">
    <location>
        <begin position="605"/>
        <end position="621"/>
    </location>
</feature>
<feature type="compositionally biased region" description="Pro residues" evidence="1">
    <location>
        <begin position="695"/>
        <end position="704"/>
    </location>
</feature>
<feature type="compositionally biased region" description="Low complexity" evidence="1">
    <location>
        <begin position="449"/>
        <end position="465"/>
    </location>
</feature>
<dbReference type="AlphaFoldDB" id="A0A9Q5N9B0"/>
<feature type="region of interest" description="Disordered" evidence="1">
    <location>
        <begin position="395"/>
        <end position="705"/>
    </location>
</feature>
<evidence type="ECO:0000313" key="2">
    <source>
        <dbReference type="EMBL" id="OCB88578.1"/>
    </source>
</evidence>
<organism evidence="2 3">
    <name type="scientific">Sanghuangporus baumii</name>
    <name type="common">Phellinus baumii</name>
    <dbReference type="NCBI Taxonomy" id="108892"/>
    <lineage>
        <taxon>Eukaryota</taxon>
        <taxon>Fungi</taxon>
        <taxon>Dikarya</taxon>
        <taxon>Basidiomycota</taxon>
        <taxon>Agaricomycotina</taxon>
        <taxon>Agaricomycetes</taxon>
        <taxon>Hymenochaetales</taxon>
        <taxon>Hymenochaetaceae</taxon>
        <taxon>Sanghuangporus</taxon>
    </lineage>
</organism>
<feature type="compositionally biased region" description="Low complexity" evidence="1">
    <location>
        <begin position="506"/>
        <end position="517"/>
    </location>
</feature>
<feature type="region of interest" description="Disordered" evidence="1">
    <location>
        <begin position="295"/>
        <end position="371"/>
    </location>
</feature>
<protein>
    <recommendedName>
        <fullName evidence="4">MIT domain-containing protein</fullName>
    </recommendedName>
</protein>
<accession>A0A9Q5N9B0</accession>
<evidence type="ECO:0000313" key="3">
    <source>
        <dbReference type="Proteomes" id="UP000757232"/>
    </source>
</evidence>
<feature type="compositionally biased region" description="Polar residues" evidence="1">
    <location>
        <begin position="357"/>
        <end position="369"/>
    </location>
</feature>
<feature type="compositionally biased region" description="Low complexity" evidence="1">
    <location>
        <begin position="343"/>
        <end position="356"/>
    </location>
</feature>
<feature type="compositionally biased region" description="Pro residues" evidence="1">
    <location>
        <begin position="57"/>
        <end position="68"/>
    </location>
</feature>
<proteinExistence type="predicted"/>
<feature type="compositionally biased region" description="Pro residues" evidence="1">
    <location>
        <begin position="408"/>
        <end position="422"/>
    </location>
</feature>
<dbReference type="OrthoDB" id="2245455at2759"/>
<feature type="compositionally biased region" description="Pro residues" evidence="1">
    <location>
        <begin position="161"/>
        <end position="175"/>
    </location>
</feature>
<dbReference type="Proteomes" id="UP000757232">
    <property type="component" value="Unassembled WGS sequence"/>
</dbReference>
<feature type="compositionally biased region" description="Polar residues" evidence="1">
    <location>
        <begin position="302"/>
        <end position="325"/>
    </location>
</feature>
<dbReference type="PANTHER" id="PTHR37327:SF1">
    <property type="entry name" value="MICROTUBULE INTERACTING AND TRANSPORT DOMAIN-CONTAINING PROTEIN"/>
    <property type="match status" value="1"/>
</dbReference>
<feature type="compositionally biased region" description="Low complexity" evidence="1">
    <location>
        <begin position="646"/>
        <end position="658"/>
    </location>
</feature>
<feature type="compositionally biased region" description="Basic and acidic residues" evidence="1">
    <location>
        <begin position="331"/>
        <end position="342"/>
    </location>
</feature>
<feature type="compositionally biased region" description="Polar residues" evidence="1">
    <location>
        <begin position="538"/>
        <end position="549"/>
    </location>
</feature>
<feature type="compositionally biased region" description="Polar residues" evidence="1">
    <location>
        <begin position="114"/>
        <end position="126"/>
    </location>
</feature>
<gene>
    <name evidence="2" type="ORF">A7U60_g4281</name>
</gene>
<feature type="compositionally biased region" description="Low complexity" evidence="1">
    <location>
        <begin position="395"/>
        <end position="407"/>
    </location>
</feature>
<feature type="compositionally biased region" description="Low complexity" evidence="1">
    <location>
        <begin position="22"/>
        <end position="56"/>
    </location>
</feature>
<dbReference type="PANTHER" id="PTHR37327">
    <property type="entry name" value="CHROMOSOME 1, WHOLE GENOME SHOTGUN SEQUENCE"/>
    <property type="match status" value="1"/>
</dbReference>
<feature type="compositionally biased region" description="Pro residues" evidence="1">
    <location>
        <begin position="433"/>
        <end position="445"/>
    </location>
</feature>
<comment type="caution">
    <text evidence="2">The sequence shown here is derived from an EMBL/GenBank/DDBJ whole genome shotgun (WGS) entry which is preliminary data.</text>
</comment>
<feature type="compositionally biased region" description="Pro residues" evidence="1">
    <location>
        <begin position="659"/>
        <end position="672"/>
    </location>
</feature>
<evidence type="ECO:0008006" key="4">
    <source>
        <dbReference type="Google" id="ProtNLM"/>
    </source>
</evidence>
<keyword evidence="3" id="KW-1185">Reference proteome</keyword>